<evidence type="ECO:0000259" key="2">
    <source>
        <dbReference type="Pfam" id="PF04233"/>
    </source>
</evidence>
<organism evidence="3 4">
    <name type="scientific">Domibacillus antri</name>
    <dbReference type="NCBI Taxonomy" id="1714264"/>
    <lineage>
        <taxon>Bacteria</taxon>
        <taxon>Bacillati</taxon>
        <taxon>Bacillota</taxon>
        <taxon>Bacilli</taxon>
        <taxon>Bacillales</taxon>
        <taxon>Bacillaceae</taxon>
        <taxon>Domibacillus</taxon>
    </lineage>
</organism>
<reference evidence="3 4" key="1">
    <citation type="submission" date="2016-12" db="EMBL/GenBank/DDBJ databases">
        <title>Domibacillus antri genome sequencing.</title>
        <authorList>
            <person name="Verma A."/>
            <person name="Krishnamurthi S."/>
        </authorList>
    </citation>
    <scope>NUCLEOTIDE SEQUENCE [LARGE SCALE GENOMIC DNA]</scope>
    <source>
        <strain evidence="3 4">XD80</strain>
    </source>
</reference>
<comment type="caution">
    <text evidence="3">The sequence shown here is derived from an EMBL/GenBank/DDBJ whole genome shotgun (WGS) entry which is preliminary data.</text>
</comment>
<gene>
    <name evidence="3" type="ORF">BTO30_12645</name>
</gene>
<protein>
    <recommendedName>
        <fullName evidence="2">Phage head morphogenesis domain-containing protein</fullName>
    </recommendedName>
</protein>
<feature type="region of interest" description="Disordered" evidence="1">
    <location>
        <begin position="206"/>
        <end position="239"/>
    </location>
</feature>
<sequence length="303" mass="34376">MSKAENLLRSLNAFIAKAEEDEEEKLTDIVPDFPGLDKVPVYVEDYEKKVAKLLRKQRKLFLDGVKTYVGKDITLEGLLIYLTSNLFAADEFAEEMEEETSEFLQLTVSELATELMESIDKDVPFEVLSNPSLTWIEEWSAQLGKLMKLYAHEALEKEIKKVIKEGGSIQDAELAIKDLPQFDRKRARTTAITEILTASSVAQAESYRQSPAVEKKRWRHSGGKKNNPRKEHQDLDGEEIPVNEKFDVNGHEADHPRDTALPASERVNCHCTMSPVVSKSILGLSKEEKEELRRQALDEMNAN</sequence>
<evidence type="ECO:0000256" key="1">
    <source>
        <dbReference type="SAM" id="MobiDB-lite"/>
    </source>
</evidence>
<dbReference type="Pfam" id="PF04233">
    <property type="entry name" value="Phage_Mu_F"/>
    <property type="match status" value="1"/>
</dbReference>
<feature type="domain" description="Phage head morphogenesis" evidence="2">
    <location>
        <begin position="155"/>
        <end position="273"/>
    </location>
</feature>
<evidence type="ECO:0000313" key="4">
    <source>
        <dbReference type="Proteomes" id="UP000185568"/>
    </source>
</evidence>
<dbReference type="OrthoDB" id="2044628at2"/>
<evidence type="ECO:0000313" key="3">
    <source>
        <dbReference type="EMBL" id="OLN21861.1"/>
    </source>
</evidence>
<name>A0A1Q8Q3L1_9BACI</name>
<feature type="compositionally biased region" description="Basic residues" evidence="1">
    <location>
        <begin position="216"/>
        <end position="227"/>
    </location>
</feature>
<dbReference type="EMBL" id="MSDU01000029">
    <property type="protein sequence ID" value="OLN21861.1"/>
    <property type="molecule type" value="Genomic_DNA"/>
</dbReference>
<keyword evidence="4" id="KW-1185">Reference proteome</keyword>
<accession>A0A1Q8Q3L1</accession>
<dbReference type="AlphaFoldDB" id="A0A1Q8Q3L1"/>
<dbReference type="InterPro" id="IPR006528">
    <property type="entry name" value="Phage_head_morphogenesis_dom"/>
</dbReference>
<proteinExistence type="predicted"/>
<dbReference type="RefSeq" id="WP_075399099.1">
    <property type="nucleotide sequence ID" value="NZ_MSDU01000029.1"/>
</dbReference>
<dbReference type="STRING" id="1714264.BTO30_12645"/>
<dbReference type="Proteomes" id="UP000185568">
    <property type="component" value="Unassembled WGS sequence"/>
</dbReference>